<name>A0A1G1W2R9_9BACT</name>
<dbReference type="InterPro" id="IPR032675">
    <property type="entry name" value="LRR_dom_sf"/>
</dbReference>
<keyword evidence="2" id="KW-0812">Transmembrane</keyword>
<proteinExistence type="predicted"/>
<dbReference type="Gene3D" id="3.80.10.10">
    <property type="entry name" value="Ribonuclease Inhibitor"/>
    <property type="match status" value="1"/>
</dbReference>
<organism evidence="4 5">
    <name type="scientific">Candidatus Woykebacteria bacterium GWA1_44_8</name>
    <dbReference type="NCBI Taxonomy" id="1802591"/>
    <lineage>
        <taxon>Bacteria</taxon>
        <taxon>Candidatus Woykeibacteriota</taxon>
    </lineage>
</organism>
<protein>
    <recommendedName>
        <fullName evidence="3">Disease resistance R13L4/SHOC-2-like LRR domain-containing protein</fullName>
    </recommendedName>
</protein>
<feature type="transmembrane region" description="Helical" evidence="2">
    <location>
        <begin position="57"/>
        <end position="79"/>
    </location>
</feature>
<sequence length="407" mass="45915">MYDPQNLSPISPKPLQSQKPRGGIGYVFGWLGLIPFLGIPAALITLALAFTRKSKTLLIMGSLGILFTLFIFFSFKFHWISFSQPYKKNPPNASEASKIINKYIVPYLNNYCPENERYLQLKPALESPASVCELDVMIDDPSSPTRKVPYDNRLDNPDDLKKFTDLKVLRISLDTSNFPSQILELKSVEVLIIRTDSIEQLPDFSSLSNLQRLEINSSRKFPALPKGLSKIKNLHFEGGGSVSPTINTDLTNLEALEVINSKFPVKEIIPILPRLKNLRILNLPLTEMHLTEKLPQEIFEVPTLQSLSLGTELKDFPSELSRLKNLKYLYIFGEFTEVPDSISQFANLEVLVIPGNINKISDKIRNLNNLKVLDIRGSPISDDQKSVQELDKLLPNTRLETTSHPIT</sequence>
<keyword evidence="1" id="KW-0677">Repeat</keyword>
<reference evidence="4 5" key="1">
    <citation type="journal article" date="2016" name="Nat. Commun.">
        <title>Thousands of microbial genomes shed light on interconnected biogeochemical processes in an aquifer system.</title>
        <authorList>
            <person name="Anantharaman K."/>
            <person name="Brown C.T."/>
            <person name="Hug L.A."/>
            <person name="Sharon I."/>
            <person name="Castelle C.J."/>
            <person name="Probst A.J."/>
            <person name="Thomas B.C."/>
            <person name="Singh A."/>
            <person name="Wilkins M.J."/>
            <person name="Karaoz U."/>
            <person name="Brodie E.L."/>
            <person name="Williams K.H."/>
            <person name="Hubbard S.S."/>
            <person name="Banfield J.F."/>
        </authorList>
    </citation>
    <scope>NUCLEOTIDE SEQUENCE [LARGE SCALE GENOMIC DNA]</scope>
</reference>
<dbReference type="AlphaFoldDB" id="A0A1G1W2R9"/>
<dbReference type="PANTHER" id="PTHR47186:SF61">
    <property type="entry name" value="LEUCINE-RICH REPEAT-CONTAINING PROTEIN 57-RELATED"/>
    <property type="match status" value="1"/>
</dbReference>
<dbReference type="PANTHER" id="PTHR47186">
    <property type="entry name" value="LEUCINE-RICH REPEAT-CONTAINING PROTEIN 57"/>
    <property type="match status" value="1"/>
</dbReference>
<keyword evidence="2" id="KW-1133">Transmembrane helix</keyword>
<dbReference type="STRING" id="1802591.A2113_01010"/>
<dbReference type="Pfam" id="PF23598">
    <property type="entry name" value="LRR_14"/>
    <property type="match status" value="1"/>
</dbReference>
<feature type="transmembrane region" description="Helical" evidence="2">
    <location>
        <begin position="27"/>
        <end position="50"/>
    </location>
</feature>
<feature type="domain" description="Disease resistance R13L4/SHOC-2-like LRR" evidence="3">
    <location>
        <begin position="274"/>
        <end position="384"/>
    </location>
</feature>
<accession>A0A1G1W2R9</accession>
<dbReference type="Proteomes" id="UP000176299">
    <property type="component" value="Unassembled WGS sequence"/>
</dbReference>
<evidence type="ECO:0000259" key="3">
    <source>
        <dbReference type="Pfam" id="PF23598"/>
    </source>
</evidence>
<dbReference type="InterPro" id="IPR055414">
    <property type="entry name" value="LRR_R13L4/SHOC2-like"/>
</dbReference>
<keyword evidence="2" id="KW-0472">Membrane</keyword>
<gene>
    <name evidence="4" type="ORF">A2113_01010</name>
</gene>
<comment type="caution">
    <text evidence="4">The sequence shown here is derived from an EMBL/GenBank/DDBJ whole genome shotgun (WGS) entry which is preliminary data.</text>
</comment>
<evidence type="ECO:0000256" key="1">
    <source>
        <dbReference type="ARBA" id="ARBA00022737"/>
    </source>
</evidence>
<dbReference type="SUPFAM" id="SSF52047">
    <property type="entry name" value="RNI-like"/>
    <property type="match status" value="1"/>
</dbReference>
<evidence type="ECO:0000256" key="2">
    <source>
        <dbReference type="SAM" id="Phobius"/>
    </source>
</evidence>
<dbReference type="EMBL" id="MHCN01000010">
    <property type="protein sequence ID" value="OGY21890.1"/>
    <property type="molecule type" value="Genomic_DNA"/>
</dbReference>
<evidence type="ECO:0000313" key="4">
    <source>
        <dbReference type="EMBL" id="OGY21890.1"/>
    </source>
</evidence>
<evidence type="ECO:0000313" key="5">
    <source>
        <dbReference type="Proteomes" id="UP000176299"/>
    </source>
</evidence>